<reference evidence="1 2" key="1">
    <citation type="journal article" date="2015" name="Genome Announc.">
        <title>Expanding the biotechnology potential of lactobacilli through comparative genomics of 213 strains and associated genera.</title>
        <authorList>
            <person name="Sun Z."/>
            <person name="Harris H.M."/>
            <person name="McCann A."/>
            <person name="Guo C."/>
            <person name="Argimon S."/>
            <person name="Zhang W."/>
            <person name="Yang X."/>
            <person name="Jeffery I.B."/>
            <person name="Cooney J.C."/>
            <person name="Kagawa T.F."/>
            <person name="Liu W."/>
            <person name="Song Y."/>
            <person name="Salvetti E."/>
            <person name="Wrobel A."/>
            <person name="Rasinkangas P."/>
            <person name="Parkhill J."/>
            <person name="Rea M.C."/>
            <person name="O'Sullivan O."/>
            <person name="Ritari J."/>
            <person name="Douillard F.P."/>
            <person name="Paul Ross R."/>
            <person name="Yang R."/>
            <person name="Briner A.E."/>
            <person name="Felis G.E."/>
            <person name="de Vos W.M."/>
            <person name="Barrangou R."/>
            <person name="Klaenhammer T.R."/>
            <person name="Caufield P.W."/>
            <person name="Cui Y."/>
            <person name="Zhang H."/>
            <person name="O'Toole P.W."/>
        </authorList>
    </citation>
    <scope>NUCLEOTIDE SEQUENCE [LARGE SCALE GENOMIC DNA]</scope>
    <source>
        <strain evidence="1 2">LMG 26013</strain>
    </source>
</reference>
<dbReference type="STRING" id="942150.IV64_GL001562"/>
<comment type="caution">
    <text evidence="1">The sequence shown here is derived from an EMBL/GenBank/DDBJ whole genome shotgun (WGS) entry which is preliminary data.</text>
</comment>
<keyword evidence="2" id="KW-1185">Reference proteome</keyword>
<dbReference type="InterPro" id="IPR010315">
    <property type="entry name" value="DUF915_hydro-like"/>
</dbReference>
<dbReference type="EMBL" id="JQCL01000103">
    <property type="protein sequence ID" value="KRO07626.1"/>
    <property type="molecule type" value="Genomic_DNA"/>
</dbReference>
<sequence length="247" mass="27533">MAIVSAAVVTLSGAYWQWRLTPLKHVQVQSTNIPTVFVAGDYAKAFSTNGFVHRLSATHLMTRALMVHVAKNGHVVVKQFAPLRHNPTIQVVFADNHHSKRQARQLATVMHLLNQRYHVQQFNAVGHSSGGNIIFDYLTANHQEAQPHIQRFVSIGTNYPNAALQLKHLPQQTKILNIAGQIWRTSGDGEVQLNGILAFSKLLTAHHFEIQTKIIHGNPLRTEHSMLHINPTVDAQLATFLYGTSNS</sequence>
<gene>
    <name evidence="1" type="ORF">IV64_GL001562</name>
</gene>
<dbReference type="SUPFAM" id="SSF53474">
    <property type="entry name" value="alpha/beta-Hydrolases"/>
    <property type="match status" value="1"/>
</dbReference>
<dbReference type="Gene3D" id="3.40.50.1820">
    <property type="entry name" value="alpha/beta hydrolase"/>
    <property type="match status" value="1"/>
</dbReference>
<dbReference type="PATRIC" id="fig|942150.3.peg.1613"/>
<evidence type="ECO:0000313" key="2">
    <source>
        <dbReference type="Proteomes" id="UP000051783"/>
    </source>
</evidence>
<dbReference type="AlphaFoldDB" id="A0A0R2MAF5"/>
<accession>A0A0R2MAF5</accession>
<name>A0A0R2MAF5_9LACO</name>
<dbReference type="Proteomes" id="UP000051783">
    <property type="component" value="Unassembled WGS sequence"/>
</dbReference>
<dbReference type="InterPro" id="IPR029058">
    <property type="entry name" value="AB_hydrolase_fold"/>
</dbReference>
<dbReference type="GO" id="GO:0016787">
    <property type="term" value="F:hydrolase activity"/>
    <property type="evidence" value="ECO:0007669"/>
    <property type="project" value="UniProtKB-KW"/>
</dbReference>
<protein>
    <submittedName>
        <fullName evidence="1">Cell surface hydrolase, membrane-bound</fullName>
    </submittedName>
</protein>
<proteinExistence type="predicted"/>
<keyword evidence="1" id="KW-0378">Hydrolase</keyword>
<organism evidence="1 2">
    <name type="scientific">Lactiplantibacillus xiangfangensis</name>
    <dbReference type="NCBI Taxonomy" id="942150"/>
    <lineage>
        <taxon>Bacteria</taxon>
        <taxon>Bacillati</taxon>
        <taxon>Bacillota</taxon>
        <taxon>Bacilli</taxon>
        <taxon>Lactobacillales</taxon>
        <taxon>Lactobacillaceae</taxon>
        <taxon>Lactiplantibacillus</taxon>
    </lineage>
</organism>
<dbReference type="RefSeq" id="WP_157061200.1">
    <property type="nucleotide sequence ID" value="NZ_OY725316.1"/>
</dbReference>
<dbReference type="OrthoDB" id="503948at2"/>
<dbReference type="Pfam" id="PF06028">
    <property type="entry name" value="DUF915"/>
    <property type="match status" value="2"/>
</dbReference>
<evidence type="ECO:0000313" key="1">
    <source>
        <dbReference type="EMBL" id="KRO07626.1"/>
    </source>
</evidence>